<evidence type="ECO:0000256" key="1">
    <source>
        <dbReference type="SAM" id="MobiDB-lite"/>
    </source>
</evidence>
<accession>A6IKN2</accession>
<gene>
    <name evidence="2" type="ORF">rCG_35712</name>
</gene>
<dbReference type="Proteomes" id="UP000234681">
    <property type="component" value="Chromosome 14"/>
</dbReference>
<proteinExistence type="predicted"/>
<reference evidence="3" key="1">
    <citation type="submission" date="2005-09" db="EMBL/GenBank/DDBJ databases">
        <authorList>
            <person name="Mural R.J."/>
            <person name="Li P.W."/>
            <person name="Adams M.D."/>
            <person name="Amanatides P.G."/>
            <person name="Baden-Tillson H."/>
            <person name="Barnstead M."/>
            <person name="Chin S.H."/>
            <person name="Dew I."/>
            <person name="Evans C.A."/>
            <person name="Ferriera S."/>
            <person name="Flanigan M."/>
            <person name="Fosler C."/>
            <person name="Glodek A."/>
            <person name="Gu Z."/>
            <person name="Holt R.A."/>
            <person name="Jennings D."/>
            <person name="Kraft C.L."/>
            <person name="Lu F."/>
            <person name="Nguyen T."/>
            <person name="Nusskern D.R."/>
            <person name="Pfannkoch C.M."/>
            <person name="Sitter C."/>
            <person name="Sutton G.G."/>
            <person name="Venter J.C."/>
            <person name="Wang Z."/>
            <person name="Woodage T."/>
            <person name="Zheng X.H."/>
            <person name="Zhong F."/>
        </authorList>
    </citation>
    <scope>NUCLEOTIDE SEQUENCE [LARGE SCALE GENOMIC DNA]</scope>
    <source>
        <strain>BN</strain>
        <strain evidence="3">Sprague-Dawley</strain>
    </source>
</reference>
<feature type="compositionally biased region" description="Low complexity" evidence="1">
    <location>
        <begin position="37"/>
        <end position="50"/>
    </location>
</feature>
<feature type="region of interest" description="Disordered" evidence="1">
    <location>
        <begin position="33"/>
        <end position="75"/>
    </location>
</feature>
<protein>
    <submittedName>
        <fullName evidence="2">RCG35712, isoform CRA_b</fullName>
    </submittedName>
</protein>
<evidence type="ECO:0000313" key="3">
    <source>
        <dbReference type="Proteomes" id="UP000234681"/>
    </source>
</evidence>
<dbReference type="EMBL" id="CH473963">
    <property type="protein sequence ID" value="EDM00295.1"/>
    <property type="molecule type" value="Genomic_DNA"/>
</dbReference>
<dbReference type="AlphaFoldDB" id="A6IKN2"/>
<organism evidence="2 3">
    <name type="scientific">Rattus norvegicus</name>
    <name type="common">Rat</name>
    <dbReference type="NCBI Taxonomy" id="10116"/>
    <lineage>
        <taxon>Eukaryota</taxon>
        <taxon>Metazoa</taxon>
        <taxon>Chordata</taxon>
        <taxon>Craniata</taxon>
        <taxon>Vertebrata</taxon>
        <taxon>Euteleostomi</taxon>
        <taxon>Mammalia</taxon>
        <taxon>Eutheria</taxon>
        <taxon>Euarchontoglires</taxon>
        <taxon>Glires</taxon>
        <taxon>Rodentia</taxon>
        <taxon>Myomorpha</taxon>
        <taxon>Muroidea</taxon>
        <taxon>Muridae</taxon>
        <taxon>Murinae</taxon>
        <taxon>Rattus</taxon>
    </lineage>
</organism>
<sequence>MASSASVRGLGLRVSAGLQPGAALRLARPAHLRGLRQEPGGQSPRGQRGQAGELRGGARPALHRTPKGLAVAAHR</sequence>
<evidence type="ECO:0000313" key="2">
    <source>
        <dbReference type="EMBL" id="EDM00295.1"/>
    </source>
</evidence>
<name>A6IKN2_RAT</name>